<protein>
    <recommendedName>
        <fullName evidence="4">ATP synthase protein I</fullName>
    </recommendedName>
</protein>
<reference evidence="2 3" key="1">
    <citation type="submission" date="2019-06" db="EMBL/GenBank/DDBJ databases">
        <title>Sequencing the genomes of 1000 actinobacteria strains.</title>
        <authorList>
            <person name="Klenk H.-P."/>
        </authorList>
    </citation>
    <scope>NUCLEOTIDE SEQUENCE [LARGE SCALE GENOMIC DNA]</scope>
    <source>
        <strain evidence="2 3">DSM 24617</strain>
    </source>
</reference>
<keyword evidence="1" id="KW-0812">Transmembrane</keyword>
<sequence length="148" mass="14769">MSPRRTRSSETSDPGRRMLVGGSVPALVAAAALALVGAVISGAPAALGALAGGVLAAAFFGGGLLALDHILRAWAPGLALPSALIVYFCQLLLMVAAGLAVAALPGLDRTYVGLGVLVATLAWMGGQLRSFVTARVLVSDAPLPKAAR</sequence>
<keyword evidence="1" id="KW-1133">Transmembrane helix</keyword>
<dbReference type="RefSeq" id="WP_142004562.1">
    <property type="nucleotide sequence ID" value="NZ_CAJTBP010000001.1"/>
</dbReference>
<feature type="transmembrane region" description="Helical" evidence="1">
    <location>
        <begin position="79"/>
        <end position="104"/>
    </location>
</feature>
<feature type="transmembrane region" description="Helical" evidence="1">
    <location>
        <begin position="46"/>
        <end position="67"/>
    </location>
</feature>
<keyword evidence="1" id="KW-0472">Membrane</keyword>
<feature type="transmembrane region" description="Helical" evidence="1">
    <location>
        <begin position="20"/>
        <end position="40"/>
    </location>
</feature>
<name>A0A542X9F4_9MICO</name>
<evidence type="ECO:0000256" key="1">
    <source>
        <dbReference type="SAM" id="Phobius"/>
    </source>
</evidence>
<proteinExistence type="predicted"/>
<dbReference type="EMBL" id="VFOK01000001">
    <property type="protein sequence ID" value="TQL32472.1"/>
    <property type="molecule type" value="Genomic_DNA"/>
</dbReference>
<evidence type="ECO:0000313" key="2">
    <source>
        <dbReference type="EMBL" id="TQL32472.1"/>
    </source>
</evidence>
<dbReference type="AlphaFoldDB" id="A0A542X9F4"/>
<feature type="transmembrane region" description="Helical" evidence="1">
    <location>
        <begin position="110"/>
        <end position="126"/>
    </location>
</feature>
<evidence type="ECO:0000313" key="3">
    <source>
        <dbReference type="Proteomes" id="UP000318336"/>
    </source>
</evidence>
<evidence type="ECO:0008006" key="4">
    <source>
        <dbReference type="Google" id="ProtNLM"/>
    </source>
</evidence>
<keyword evidence="3" id="KW-1185">Reference proteome</keyword>
<comment type="caution">
    <text evidence="2">The sequence shown here is derived from an EMBL/GenBank/DDBJ whole genome shotgun (WGS) entry which is preliminary data.</text>
</comment>
<organism evidence="2 3">
    <name type="scientific">Barrientosiimonas humi</name>
    <dbReference type="NCBI Taxonomy" id="999931"/>
    <lineage>
        <taxon>Bacteria</taxon>
        <taxon>Bacillati</taxon>
        <taxon>Actinomycetota</taxon>
        <taxon>Actinomycetes</taxon>
        <taxon>Micrococcales</taxon>
        <taxon>Dermacoccaceae</taxon>
        <taxon>Barrientosiimonas</taxon>
    </lineage>
</organism>
<dbReference type="Proteomes" id="UP000318336">
    <property type="component" value="Unassembled WGS sequence"/>
</dbReference>
<gene>
    <name evidence="2" type="ORF">FB554_0598</name>
</gene>
<accession>A0A542X9F4</accession>